<dbReference type="EMBL" id="BARV01014097">
    <property type="protein sequence ID" value="GAI29274.1"/>
    <property type="molecule type" value="Genomic_DNA"/>
</dbReference>
<gene>
    <name evidence="2" type="ORF">S06H3_24925</name>
</gene>
<evidence type="ECO:0000313" key="2">
    <source>
        <dbReference type="EMBL" id="GAI29274.1"/>
    </source>
</evidence>
<dbReference type="AlphaFoldDB" id="X1PED5"/>
<name>X1PED5_9ZZZZ</name>
<dbReference type="Gene3D" id="2.40.50.100">
    <property type="match status" value="1"/>
</dbReference>
<accession>X1PED5</accession>
<feature type="non-terminal residue" evidence="2">
    <location>
        <position position="1"/>
    </location>
</feature>
<dbReference type="GO" id="GO:0003677">
    <property type="term" value="F:DNA binding"/>
    <property type="evidence" value="ECO:0007669"/>
    <property type="project" value="InterPro"/>
</dbReference>
<dbReference type="SUPFAM" id="SSF64484">
    <property type="entry name" value="beta and beta-prime subunits of DNA dependent RNA-polymerase"/>
    <property type="match status" value="1"/>
</dbReference>
<feature type="domain" description="RNA polymerase Rpb1" evidence="1">
    <location>
        <begin position="23"/>
        <end position="91"/>
    </location>
</feature>
<protein>
    <recommendedName>
        <fullName evidence="1">RNA polymerase Rpb1 domain-containing protein</fullName>
    </recommendedName>
</protein>
<comment type="caution">
    <text evidence="2">The sequence shown here is derived from an EMBL/GenBank/DDBJ whole genome shotgun (WGS) entry which is preliminary data.</text>
</comment>
<dbReference type="Pfam" id="PF04998">
    <property type="entry name" value="RNA_pol_Rpb1_5"/>
    <property type="match status" value="1"/>
</dbReference>
<dbReference type="GO" id="GO:0003899">
    <property type="term" value="F:DNA-directed RNA polymerase activity"/>
    <property type="evidence" value="ECO:0007669"/>
    <property type="project" value="InterPro"/>
</dbReference>
<feature type="non-terminal residue" evidence="2">
    <location>
        <position position="91"/>
    </location>
</feature>
<proteinExistence type="predicted"/>
<dbReference type="GO" id="GO:0006351">
    <property type="term" value="P:DNA-templated transcription"/>
    <property type="evidence" value="ECO:0007669"/>
    <property type="project" value="InterPro"/>
</dbReference>
<evidence type="ECO:0000259" key="1">
    <source>
        <dbReference type="Pfam" id="PF04998"/>
    </source>
</evidence>
<organism evidence="2">
    <name type="scientific">marine sediment metagenome</name>
    <dbReference type="NCBI Taxonomy" id="412755"/>
    <lineage>
        <taxon>unclassified sequences</taxon>
        <taxon>metagenomes</taxon>
        <taxon>ecological metagenomes</taxon>
    </lineage>
</organism>
<sequence length="91" mass="10459">LRSDKRKGKMTITIRSESEQGKVIMEKEHHVPRDRHLNVHTGDFAEAGDALTDGPLVPHDILRIKGEEALQRYLTKEIQNVYRSQNVNIND</sequence>
<dbReference type="InterPro" id="IPR007081">
    <property type="entry name" value="RNA_pol_Rpb1_5"/>
</dbReference>
<reference evidence="2" key="1">
    <citation type="journal article" date="2014" name="Front. Microbiol.">
        <title>High frequency of phylogenetically diverse reductive dehalogenase-homologous genes in deep subseafloor sedimentary metagenomes.</title>
        <authorList>
            <person name="Kawai M."/>
            <person name="Futagami T."/>
            <person name="Toyoda A."/>
            <person name="Takaki Y."/>
            <person name="Nishi S."/>
            <person name="Hori S."/>
            <person name="Arai W."/>
            <person name="Tsubouchi T."/>
            <person name="Morono Y."/>
            <person name="Uchiyama I."/>
            <person name="Ito T."/>
            <person name="Fujiyama A."/>
            <person name="Inagaki F."/>
            <person name="Takami H."/>
        </authorList>
    </citation>
    <scope>NUCLEOTIDE SEQUENCE</scope>
    <source>
        <strain evidence="2">Expedition CK06-06</strain>
    </source>
</reference>